<organism evidence="2 3">
    <name type="scientific">Austropuccinia psidii MF-1</name>
    <dbReference type="NCBI Taxonomy" id="1389203"/>
    <lineage>
        <taxon>Eukaryota</taxon>
        <taxon>Fungi</taxon>
        <taxon>Dikarya</taxon>
        <taxon>Basidiomycota</taxon>
        <taxon>Pucciniomycotina</taxon>
        <taxon>Pucciniomycetes</taxon>
        <taxon>Pucciniales</taxon>
        <taxon>Sphaerophragmiaceae</taxon>
        <taxon>Austropuccinia</taxon>
    </lineage>
</organism>
<evidence type="ECO:0000313" key="2">
    <source>
        <dbReference type="EMBL" id="MBW0591846.1"/>
    </source>
</evidence>
<protein>
    <submittedName>
        <fullName evidence="2">Uncharacterized protein</fullName>
    </submittedName>
</protein>
<gene>
    <name evidence="2" type="ORF">O181_131561</name>
</gene>
<dbReference type="EMBL" id="AVOT02145349">
    <property type="protein sequence ID" value="MBW0591846.1"/>
    <property type="molecule type" value="Genomic_DNA"/>
</dbReference>
<evidence type="ECO:0000313" key="3">
    <source>
        <dbReference type="Proteomes" id="UP000765509"/>
    </source>
</evidence>
<keyword evidence="3" id="KW-1185">Reference proteome</keyword>
<feature type="region of interest" description="Disordered" evidence="1">
    <location>
        <begin position="27"/>
        <end position="46"/>
    </location>
</feature>
<name>A0A9Q3QAF3_9BASI</name>
<comment type="caution">
    <text evidence="2">The sequence shown here is derived from an EMBL/GenBank/DDBJ whole genome shotgun (WGS) entry which is preliminary data.</text>
</comment>
<sequence length="118" mass="13461">MINWFKNQIILSTDQKKELKMTPALEKEDPVASAAPSQLYKCPKTSPKNLRRRREVLGTIKEREKTLPTRVKVSQIGTFSHGQCVQYGQNFYGIHSQGAGKDKQDFSIQIMDEIKHIG</sequence>
<evidence type="ECO:0000256" key="1">
    <source>
        <dbReference type="SAM" id="MobiDB-lite"/>
    </source>
</evidence>
<reference evidence="2" key="1">
    <citation type="submission" date="2021-03" db="EMBL/GenBank/DDBJ databases">
        <title>Draft genome sequence of rust myrtle Austropuccinia psidii MF-1, a brazilian biotype.</title>
        <authorList>
            <person name="Quecine M.C."/>
            <person name="Pachon D.M.R."/>
            <person name="Bonatelli M.L."/>
            <person name="Correr F.H."/>
            <person name="Franceschini L.M."/>
            <person name="Leite T.F."/>
            <person name="Margarido G.R.A."/>
            <person name="Almeida C.A."/>
            <person name="Ferrarezi J.A."/>
            <person name="Labate C.A."/>
        </authorList>
    </citation>
    <scope>NUCLEOTIDE SEQUENCE</scope>
    <source>
        <strain evidence="2">MF-1</strain>
    </source>
</reference>
<dbReference type="AlphaFoldDB" id="A0A9Q3QAF3"/>
<accession>A0A9Q3QAF3</accession>
<dbReference type="Proteomes" id="UP000765509">
    <property type="component" value="Unassembled WGS sequence"/>
</dbReference>
<proteinExistence type="predicted"/>